<organism evidence="2 3">
    <name type="scientific">Lentihominibacter hominis</name>
    <dbReference type="NCBI Taxonomy" id="2763645"/>
    <lineage>
        <taxon>Bacteria</taxon>
        <taxon>Bacillati</taxon>
        <taxon>Bacillota</taxon>
        <taxon>Clostridia</taxon>
        <taxon>Peptostreptococcales</taxon>
        <taxon>Anaerovoracaceae</taxon>
        <taxon>Lentihominibacter</taxon>
    </lineage>
</organism>
<proteinExistence type="predicted"/>
<dbReference type="RefSeq" id="WP_187525206.1">
    <property type="nucleotide sequence ID" value="NZ_JACRTA010000002.1"/>
</dbReference>
<evidence type="ECO:0000313" key="2">
    <source>
        <dbReference type="EMBL" id="MBC8568251.1"/>
    </source>
</evidence>
<sequence length="159" mass="16384">MVHEHSAVDITSGALPVMYGGTGADKAKEARLNLGAVGMDDVYPVGSIYLSYNSTSPATLFGGSWTRISSRFLYAAASASEIGNTGGAATVTLTTAQIPSHTHAVKGTSAEVSGSAGAVCETWPDKTNNRNGVTLATGGGGAHENMPPYLSVYMWRRTA</sequence>
<dbReference type="PANTHER" id="PTHR19051:SF32">
    <property type="entry name" value="KERATIN-ASSOCIATED PROTEIN 13-3"/>
    <property type="match status" value="1"/>
</dbReference>
<gene>
    <name evidence="2" type="ORF">H8692_05665</name>
</gene>
<dbReference type="InterPro" id="IPR053827">
    <property type="entry name" value="Gp10_C"/>
</dbReference>
<evidence type="ECO:0000259" key="1">
    <source>
        <dbReference type="Pfam" id="PF21939"/>
    </source>
</evidence>
<dbReference type="PANTHER" id="PTHR19051">
    <property type="entry name" value="KERATIN-ASSOCIATED PROTEIN"/>
    <property type="match status" value="1"/>
</dbReference>
<comment type="caution">
    <text evidence="2">The sequence shown here is derived from an EMBL/GenBank/DDBJ whole genome shotgun (WGS) entry which is preliminary data.</text>
</comment>
<evidence type="ECO:0000313" key="3">
    <source>
        <dbReference type="Proteomes" id="UP000610862"/>
    </source>
</evidence>
<feature type="domain" description="Baseplate structural protein Gp10 C-terminal" evidence="1">
    <location>
        <begin position="40"/>
        <end position="158"/>
    </location>
</feature>
<reference evidence="2" key="1">
    <citation type="submission" date="2020-08" db="EMBL/GenBank/DDBJ databases">
        <title>Genome public.</title>
        <authorList>
            <person name="Liu C."/>
            <person name="Sun Q."/>
        </authorList>
    </citation>
    <scope>NUCLEOTIDE SEQUENCE</scope>
    <source>
        <strain evidence="2">NSJ-24</strain>
    </source>
</reference>
<dbReference type="SUPFAM" id="SSF88874">
    <property type="entry name" value="Receptor-binding domain of short tail fibre protein gp12"/>
    <property type="match status" value="1"/>
</dbReference>
<dbReference type="Pfam" id="PF21939">
    <property type="entry name" value="Gp10_C"/>
    <property type="match status" value="1"/>
</dbReference>
<name>A0A926E9V1_9FIRM</name>
<dbReference type="Proteomes" id="UP000610862">
    <property type="component" value="Unassembled WGS sequence"/>
</dbReference>
<accession>A0A926E9V1</accession>
<protein>
    <recommendedName>
        <fullName evidence="1">Baseplate structural protein Gp10 C-terminal domain-containing protein</fullName>
    </recommendedName>
</protein>
<keyword evidence="3" id="KW-1185">Reference proteome</keyword>
<dbReference type="EMBL" id="JACRTA010000002">
    <property type="protein sequence ID" value="MBC8568251.1"/>
    <property type="molecule type" value="Genomic_DNA"/>
</dbReference>
<dbReference type="AlphaFoldDB" id="A0A926E9V1"/>